<dbReference type="OrthoDB" id="9815249at2"/>
<keyword evidence="1" id="KW-0732">Signal</keyword>
<protein>
    <submittedName>
        <fullName evidence="2">Uncharacterized protein</fullName>
    </submittedName>
</protein>
<evidence type="ECO:0000313" key="3">
    <source>
        <dbReference type="Proteomes" id="UP000199470"/>
    </source>
</evidence>
<accession>A0A1I4MHD3</accession>
<dbReference type="EMBL" id="FOTW01000011">
    <property type="protein sequence ID" value="SFM02485.1"/>
    <property type="molecule type" value="Genomic_DNA"/>
</dbReference>
<gene>
    <name evidence="2" type="ORF">SAMN02982985_02388</name>
</gene>
<keyword evidence="3" id="KW-1185">Reference proteome</keyword>
<sequence>MRHVRLVVLIVSLCASGAAAAAAAEPGSGVGSEAACAALPSPQAARTPQERQALVICRDIELVRRVATFIHQGSAQLEKGTPSDREISEVVRKELLGVRDDLRTTRGLLENIKLRDGDGLLLTPSHWVRDLNGDGRVATWERNFFAIPKRHDGPLKVGLASDDPGYYRDEYLADASFKVDQSDLTWALGYHYFAEALVEMVLSYSLEGENYSADAIVLVDTAAAKRAHALLVAGFKSTERLRRTLLAEKDDAAEWIANPRQRNSVFPLHLDEGDFAVWGEVLKQVIPLMEGKTLLVPAAKQGGMLGSLAGLCPAGQGLNVVRLFQQPPRRLLSWGGAEQQGRMCQRVDAGHPKSPLFELLASYERRATNDSMAGMRMLRQLLWVN</sequence>
<evidence type="ECO:0000256" key="1">
    <source>
        <dbReference type="SAM" id="SignalP"/>
    </source>
</evidence>
<feature type="chain" id="PRO_5011532902" evidence="1">
    <location>
        <begin position="22"/>
        <end position="385"/>
    </location>
</feature>
<name>A0A1I4MHD3_9BURK</name>
<proteinExistence type="predicted"/>
<feature type="signal peptide" evidence="1">
    <location>
        <begin position="1"/>
        <end position="21"/>
    </location>
</feature>
<dbReference type="RefSeq" id="WP_139236443.1">
    <property type="nucleotide sequence ID" value="NZ_FOTW01000011.1"/>
</dbReference>
<dbReference type="AlphaFoldDB" id="A0A1I4MHD3"/>
<reference evidence="2 3" key="1">
    <citation type="submission" date="2016-10" db="EMBL/GenBank/DDBJ databases">
        <authorList>
            <person name="de Groot N.N."/>
        </authorList>
    </citation>
    <scope>NUCLEOTIDE SEQUENCE [LARGE SCALE GENOMIC DNA]</scope>
    <source>
        <strain evidence="2 3">ATCC 43154</strain>
    </source>
</reference>
<dbReference type="STRING" id="758825.SAMN02982985_02388"/>
<evidence type="ECO:0000313" key="2">
    <source>
        <dbReference type="EMBL" id="SFM02485.1"/>
    </source>
</evidence>
<organism evidence="2 3">
    <name type="scientific">Rugamonas rubra</name>
    <dbReference type="NCBI Taxonomy" id="758825"/>
    <lineage>
        <taxon>Bacteria</taxon>
        <taxon>Pseudomonadati</taxon>
        <taxon>Pseudomonadota</taxon>
        <taxon>Betaproteobacteria</taxon>
        <taxon>Burkholderiales</taxon>
        <taxon>Oxalobacteraceae</taxon>
        <taxon>Telluria group</taxon>
        <taxon>Rugamonas</taxon>
    </lineage>
</organism>
<dbReference type="Proteomes" id="UP000199470">
    <property type="component" value="Unassembled WGS sequence"/>
</dbReference>